<protein>
    <recommendedName>
        <fullName evidence="1">Serine aminopeptidase S33 domain-containing protein</fullName>
    </recommendedName>
</protein>
<dbReference type="Proteomes" id="UP000318582">
    <property type="component" value="Unassembled WGS sequence"/>
</dbReference>
<dbReference type="PRINTS" id="PR00111">
    <property type="entry name" value="ABHYDROLASE"/>
</dbReference>
<dbReference type="STRING" id="109895.A0A507E793"/>
<comment type="caution">
    <text evidence="2">The sequence shown here is derived from an EMBL/GenBank/DDBJ whole genome shotgun (WGS) entry which is preliminary data.</text>
</comment>
<dbReference type="InterPro" id="IPR029058">
    <property type="entry name" value="AB_hydrolase_fold"/>
</dbReference>
<dbReference type="EMBL" id="QEAQ01000027">
    <property type="protein sequence ID" value="TPX59247.1"/>
    <property type="molecule type" value="Genomic_DNA"/>
</dbReference>
<dbReference type="AlphaFoldDB" id="A0A507E793"/>
<reference evidence="2 3" key="1">
    <citation type="journal article" date="2019" name="Sci. Rep.">
        <title>Comparative genomics of chytrid fungi reveal insights into the obligate biotrophic and pathogenic lifestyle of Synchytrium endobioticum.</title>
        <authorList>
            <person name="van de Vossenberg B.T.L.H."/>
            <person name="Warris S."/>
            <person name="Nguyen H.D.T."/>
            <person name="van Gent-Pelzer M.P.E."/>
            <person name="Joly D.L."/>
            <person name="van de Geest H.C."/>
            <person name="Bonants P.J.M."/>
            <person name="Smith D.S."/>
            <person name="Levesque C.A."/>
            <person name="van der Lee T.A.J."/>
        </authorList>
    </citation>
    <scope>NUCLEOTIDE SEQUENCE [LARGE SCALE GENOMIC DNA]</scope>
    <source>
        <strain evidence="2 3">CBS 809.83</strain>
    </source>
</reference>
<evidence type="ECO:0000259" key="1">
    <source>
        <dbReference type="Pfam" id="PF12146"/>
    </source>
</evidence>
<accession>A0A507E793</accession>
<evidence type="ECO:0000313" key="2">
    <source>
        <dbReference type="EMBL" id="TPX59247.1"/>
    </source>
</evidence>
<dbReference type="InterPro" id="IPR000073">
    <property type="entry name" value="AB_hydrolase_1"/>
</dbReference>
<feature type="domain" description="Serine aminopeptidase S33" evidence="1">
    <location>
        <begin position="29"/>
        <end position="269"/>
    </location>
</feature>
<dbReference type="InterPro" id="IPR051044">
    <property type="entry name" value="MAG_DAG_Lipase"/>
</dbReference>
<dbReference type="Gene3D" id="3.40.50.1820">
    <property type="entry name" value="alpha/beta hydrolase"/>
    <property type="match status" value="1"/>
</dbReference>
<proteinExistence type="predicted"/>
<dbReference type="PANTHER" id="PTHR11614">
    <property type="entry name" value="PHOSPHOLIPASE-RELATED"/>
    <property type="match status" value="1"/>
</dbReference>
<sequence length="285" mass="31449">MVNISEEWLPHPTASDVYHRTWEPTAGTPVRATVVFAHGIGEHVCRYDHVFSPFADAGIKVRSWDQRGFGQTVRKNGILGHNESYATVLEDMDEAAKRVKVQGVPHFVMGHSMGGGIALAYALKNAARGDIRGVIASAPLIHLGPKTAVSTPEYYAVRAIASLFSTFAMSNPVDANNLSRDPAVVEAYKADPLVHAYTSMGTARDIVLNGESLTRNAHNFKLPVLVTCGTNDHIVSYKHAKQWHVLAASEDKTWKSFEGLCHELHNEPERDEVIKLYVDWILARI</sequence>
<dbReference type="SUPFAM" id="SSF53474">
    <property type="entry name" value="alpha/beta-Hydrolases"/>
    <property type="match status" value="1"/>
</dbReference>
<gene>
    <name evidence="2" type="ORF">PhCBS80983_g02562</name>
</gene>
<organism evidence="2 3">
    <name type="scientific">Powellomyces hirtus</name>
    <dbReference type="NCBI Taxonomy" id="109895"/>
    <lineage>
        <taxon>Eukaryota</taxon>
        <taxon>Fungi</taxon>
        <taxon>Fungi incertae sedis</taxon>
        <taxon>Chytridiomycota</taxon>
        <taxon>Chytridiomycota incertae sedis</taxon>
        <taxon>Chytridiomycetes</taxon>
        <taxon>Spizellomycetales</taxon>
        <taxon>Powellomycetaceae</taxon>
        <taxon>Powellomyces</taxon>
    </lineage>
</organism>
<dbReference type="InterPro" id="IPR022742">
    <property type="entry name" value="Hydrolase_4"/>
</dbReference>
<evidence type="ECO:0000313" key="3">
    <source>
        <dbReference type="Proteomes" id="UP000318582"/>
    </source>
</evidence>
<name>A0A507E793_9FUNG</name>
<keyword evidence="3" id="KW-1185">Reference proteome</keyword>
<dbReference type="Pfam" id="PF12146">
    <property type="entry name" value="Hydrolase_4"/>
    <property type="match status" value="1"/>
</dbReference>